<feature type="transmembrane region" description="Helical" evidence="1">
    <location>
        <begin position="35"/>
        <end position="59"/>
    </location>
</feature>
<keyword evidence="1" id="KW-1133">Transmembrane helix</keyword>
<dbReference type="AlphaFoldDB" id="A0A397JDK0"/>
<sequence>MENMENMENIENFERVPLISQESPANRNIEKYKKWCCICGIIIIIISIIIAITIFVITITPEGYSNDITIIPYEYQLRHDGFFFKFNYVIESLPTELRSNFKNKNDNKFKQNSFPNEFTRLAEIIPNFWSFDIFTVQEYRYYPNDTFYKVSTANVKMHSLFTSAIDITFNAADNIDPELIEACEYKITWTWIMNGYIWRKCKNSNEQEFTKVSYFKGFTSWGLEFYDLDGNIKYGYTSQTDFWWNHHKRVVVVYPSAPFPPIIPALYSVCNNYVRDLNNRNSRNKRIDN</sequence>
<dbReference type="OrthoDB" id="2413199at2759"/>
<protein>
    <submittedName>
        <fullName evidence="2">Uncharacterized protein</fullName>
    </submittedName>
</protein>
<dbReference type="EMBL" id="PQFF01000092">
    <property type="protein sequence ID" value="RHZ83063.1"/>
    <property type="molecule type" value="Genomic_DNA"/>
</dbReference>
<organism evidence="2 3">
    <name type="scientific">Diversispora epigaea</name>
    <dbReference type="NCBI Taxonomy" id="1348612"/>
    <lineage>
        <taxon>Eukaryota</taxon>
        <taxon>Fungi</taxon>
        <taxon>Fungi incertae sedis</taxon>
        <taxon>Mucoromycota</taxon>
        <taxon>Glomeromycotina</taxon>
        <taxon>Glomeromycetes</taxon>
        <taxon>Diversisporales</taxon>
        <taxon>Diversisporaceae</taxon>
        <taxon>Diversispora</taxon>
    </lineage>
</organism>
<evidence type="ECO:0000256" key="1">
    <source>
        <dbReference type="SAM" id="Phobius"/>
    </source>
</evidence>
<gene>
    <name evidence="2" type="ORF">Glove_99g378</name>
</gene>
<reference evidence="2 3" key="1">
    <citation type="submission" date="2018-08" db="EMBL/GenBank/DDBJ databases">
        <title>Genome and evolution of the arbuscular mycorrhizal fungus Diversispora epigaea (formerly Glomus versiforme) and its bacterial endosymbionts.</title>
        <authorList>
            <person name="Sun X."/>
            <person name="Fei Z."/>
            <person name="Harrison M."/>
        </authorList>
    </citation>
    <scope>NUCLEOTIDE SEQUENCE [LARGE SCALE GENOMIC DNA]</scope>
    <source>
        <strain evidence="2 3">IT104</strain>
    </source>
</reference>
<dbReference type="Proteomes" id="UP000266861">
    <property type="component" value="Unassembled WGS sequence"/>
</dbReference>
<evidence type="ECO:0000313" key="3">
    <source>
        <dbReference type="Proteomes" id="UP000266861"/>
    </source>
</evidence>
<accession>A0A397JDK0</accession>
<keyword evidence="3" id="KW-1185">Reference proteome</keyword>
<keyword evidence="1" id="KW-0812">Transmembrane</keyword>
<keyword evidence="1" id="KW-0472">Membrane</keyword>
<evidence type="ECO:0000313" key="2">
    <source>
        <dbReference type="EMBL" id="RHZ83063.1"/>
    </source>
</evidence>
<proteinExistence type="predicted"/>
<comment type="caution">
    <text evidence="2">The sequence shown here is derived from an EMBL/GenBank/DDBJ whole genome shotgun (WGS) entry which is preliminary data.</text>
</comment>
<name>A0A397JDK0_9GLOM</name>